<evidence type="ECO:0000256" key="4">
    <source>
        <dbReference type="ARBA" id="ARBA00023027"/>
    </source>
</evidence>
<dbReference type="Proteomes" id="UP001300692">
    <property type="component" value="Unassembled WGS sequence"/>
</dbReference>
<protein>
    <recommendedName>
        <fullName evidence="6">NAD kinase</fullName>
        <ecNumber evidence="6">2.7.1.23</ecNumber>
    </recommendedName>
    <alternativeName>
        <fullName evidence="6">ATP-dependent NAD kinase</fullName>
    </alternativeName>
</protein>
<sequence length="290" mass="32244">MRIALHGRINREDSIHYLQQIIEEIKSNGSEVLFTSELHHSCLGHFKTEGFEVVDDKFDLSTVDYFFSLGGDGTLLETVSKVGSLETPILGINLGKLGFLATINKKDVASAMKGFFAKEFSFDDRMLIHLDSNRDVFHGQNFALNEVAVMKRDTSSMIIVHCYIDGEFVNTYWADGLMVSTPTGSTGYSLSAGGPLVLPQSDSFIITPVSPHNLNVRPLIVSGSSIISFEIEGKGRSFLTSLDSRSYKVDNNVKLSVRKESFCARLVKLKGDNFFDTLRVKLNWGLDIRN</sequence>
<dbReference type="RefSeq" id="WP_264139398.1">
    <property type="nucleotide sequence ID" value="NZ_JAOYOD010000001.1"/>
</dbReference>
<dbReference type="Gene3D" id="2.60.200.30">
    <property type="entry name" value="Probable inorganic polyphosphate/atp-NAD kinase, domain 2"/>
    <property type="match status" value="1"/>
</dbReference>
<dbReference type="SUPFAM" id="SSF111331">
    <property type="entry name" value="NAD kinase/diacylglycerol kinase-like"/>
    <property type="match status" value="1"/>
</dbReference>
<dbReference type="InterPro" id="IPR016064">
    <property type="entry name" value="NAD/diacylglycerol_kinase_sf"/>
</dbReference>
<feature type="binding site" evidence="6">
    <location>
        <begin position="186"/>
        <end position="191"/>
    </location>
    <ligand>
        <name>NAD(+)</name>
        <dbReference type="ChEBI" id="CHEBI:57540"/>
    </ligand>
</feature>
<dbReference type="PANTHER" id="PTHR20275:SF0">
    <property type="entry name" value="NAD KINASE"/>
    <property type="match status" value="1"/>
</dbReference>
<comment type="function">
    <text evidence="6">Involved in the regulation of the intracellular balance of NAD and NADP, and is a key enzyme in the biosynthesis of NADP. Catalyzes specifically the phosphorylation on 2'-hydroxyl of the adenosine moiety of NAD to yield NADP.</text>
</comment>
<dbReference type="EC" id="2.7.1.23" evidence="6"/>
<organism evidence="7 8">
    <name type="scientific">Reichenbachiella ulvae</name>
    <dbReference type="NCBI Taxonomy" id="2980104"/>
    <lineage>
        <taxon>Bacteria</taxon>
        <taxon>Pseudomonadati</taxon>
        <taxon>Bacteroidota</taxon>
        <taxon>Cytophagia</taxon>
        <taxon>Cytophagales</taxon>
        <taxon>Reichenbachiellaceae</taxon>
        <taxon>Reichenbachiella</taxon>
    </lineage>
</organism>
<dbReference type="InterPro" id="IPR017438">
    <property type="entry name" value="ATP-NAD_kinase_N"/>
</dbReference>
<feature type="binding site" evidence="6">
    <location>
        <begin position="145"/>
        <end position="146"/>
    </location>
    <ligand>
        <name>NAD(+)</name>
        <dbReference type="ChEBI" id="CHEBI:57540"/>
    </ligand>
</feature>
<keyword evidence="8" id="KW-1185">Reference proteome</keyword>
<keyword evidence="6" id="KW-0547">Nucleotide-binding</keyword>
<reference evidence="7 8" key="1">
    <citation type="submission" date="2022-10" db="EMBL/GenBank/DDBJ databases">
        <title>Comparative genomics and taxonomic characterization of three novel marine species of genus Reichenbachiella exhibiting antioxidant and polysaccharide degradation activities.</title>
        <authorList>
            <person name="Muhammad N."/>
            <person name="Lee Y.-J."/>
            <person name="Ko J."/>
            <person name="Kim S.-G."/>
        </authorList>
    </citation>
    <scope>NUCLEOTIDE SEQUENCE [LARGE SCALE GENOMIC DNA]</scope>
    <source>
        <strain evidence="7 8">ABR2-5</strain>
    </source>
</reference>
<feature type="binding site" evidence="6">
    <location>
        <begin position="72"/>
        <end position="73"/>
    </location>
    <ligand>
        <name>NAD(+)</name>
        <dbReference type="ChEBI" id="CHEBI:57540"/>
    </ligand>
</feature>
<evidence type="ECO:0000256" key="6">
    <source>
        <dbReference type="HAMAP-Rule" id="MF_00361"/>
    </source>
</evidence>
<keyword evidence="1 6" id="KW-0808">Transferase</keyword>
<dbReference type="Pfam" id="PF20143">
    <property type="entry name" value="NAD_kinase_C"/>
    <property type="match status" value="1"/>
</dbReference>
<name>A0ABT3CXV0_9BACT</name>
<gene>
    <name evidence="6" type="primary">nadK</name>
    <name evidence="7" type="ORF">N7U62_17710</name>
</gene>
<dbReference type="InterPro" id="IPR002504">
    <property type="entry name" value="NADK"/>
</dbReference>
<proteinExistence type="inferred from homology"/>
<dbReference type="NCBIfam" id="NF002521">
    <property type="entry name" value="PRK01911.1"/>
    <property type="match status" value="1"/>
</dbReference>
<evidence type="ECO:0000313" key="8">
    <source>
        <dbReference type="Proteomes" id="UP001300692"/>
    </source>
</evidence>
<comment type="catalytic activity">
    <reaction evidence="5 6">
        <text>NAD(+) + ATP = ADP + NADP(+) + H(+)</text>
        <dbReference type="Rhea" id="RHEA:18629"/>
        <dbReference type="ChEBI" id="CHEBI:15378"/>
        <dbReference type="ChEBI" id="CHEBI:30616"/>
        <dbReference type="ChEBI" id="CHEBI:57540"/>
        <dbReference type="ChEBI" id="CHEBI:58349"/>
        <dbReference type="ChEBI" id="CHEBI:456216"/>
        <dbReference type="EC" id="2.7.1.23"/>
    </reaction>
</comment>
<comment type="caution">
    <text evidence="7">The sequence shown here is derived from an EMBL/GenBank/DDBJ whole genome shotgun (WGS) entry which is preliminary data.</text>
</comment>
<dbReference type="GO" id="GO:0003951">
    <property type="term" value="F:NAD+ kinase activity"/>
    <property type="evidence" value="ECO:0007669"/>
    <property type="project" value="UniProtKB-EC"/>
</dbReference>
<comment type="caution">
    <text evidence="6">Lacks conserved residue(s) required for the propagation of feature annotation.</text>
</comment>
<evidence type="ECO:0000256" key="2">
    <source>
        <dbReference type="ARBA" id="ARBA00022777"/>
    </source>
</evidence>
<evidence type="ECO:0000256" key="3">
    <source>
        <dbReference type="ARBA" id="ARBA00022857"/>
    </source>
</evidence>
<comment type="subcellular location">
    <subcellularLocation>
        <location evidence="6">Cytoplasm</location>
    </subcellularLocation>
</comment>
<feature type="active site" description="Proton acceptor" evidence="6">
    <location>
        <position position="72"/>
    </location>
</feature>
<keyword evidence="6" id="KW-0963">Cytoplasm</keyword>
<comment type="cofactor">
    <cofactor evidence="6">
        <name>a divalent metal cation</name>
        <dbReference type="ChEBI" id="CHEBI:60240"/>
    </cofactor>
</comment>
<dbReference type="Pfam" id="PF01513">
    <property type="entry name" value="NAD_kinase"/>
    <property type="match status" value="1"/>
</dbReference>
<keyword evidence="4 6" id="KW-0520">NAD</keyword>
<accession>A0ABT3CXV0</accession>
<dbReference type="EMBL" id="JAOYOD010000001">
    <property type="protein sequence ID" value="MCV9388526.1"/>
    <property type="molecule type" value="Genomic_DNA"/>
</dbReference>
<dbReference type="PANTHER" id="PTHR20275">
    <property type="entry name" value="NAD KINASE"/>
    <property type="match status" value="1"/>
</dbReference>
<dbReference type="Gene3D" id="3.40.50.10330">
    <property type="entry name" value="Probable inorganic polyphosphate/atp-NAD kinase, domain 1"/>
    <property type="match status" value="1"/>
</dbReference>
<keyword evidence="3 6" id="KW-0521">NADP</keyword>
<evidence type="ECO:0000256" key="1">
    <source>
        <dbReference type="ARBA" id="ARBA00022679"/>
    </source>
</evidence>
<evidence type="ECO:0000313" key="7">
    <source>
        <dbReference type="EMBL" id="MCV9388526.1"/>
    </source>
</evidence>
<dbReference type="InterPro" id="IPR017437">
    <property type="entry name" value="ATP-NAD_kinase_PpnK-typ_C"/>
</dbReference>
<dbReference type="HAMAP" id="MF_00361">
    <property type="entry name" value="NAD_kinase"/>
    <property type="match status" value="1"/>
</dbReference>
<keyword evidence="6" id="KW-0067">ATP-binding</keyword>
<keyword evidence="2 6" id="KW-0418">Kinase</keyword>
<comment type="similarity">
    <text evidence="6">Belongs to the NAD kinase family.</text>
</comment>
<feature type="binding site" evidence="6">
    <location>
        <position position="175"/>
    </location>
    <ligand>
        <name>NAD(+)</name>
        <dbReference type="ChEBI" id="CHEBI:57540"/>
    </ligand>
</feature>
<evidence type="ECO:0000256" key="5">
    <source>
        <dbReference type="ARBA" id="ARBA00047925"/>
    </source>
</evidence>